<feature type="transmembrane region" description="Helical" evidence="1">
    <location>
        <begin position="362"/>
        <end position="390"/>
    </location>
</feature>
<evidence type="ECO:0000256" key="1">
    <source>
        <dbReference type="SAM" id="Phobius"/>
    </source>
</evidence>
<dbReference type="EMBL" id="QNGE01002429">
    <property type="protein sequence ID" value="KAA3675599.1"/>
    <property type="molecule type" value="Genomic_DNA"/>
</dbReference>
<feature type="transmembrane region" description="Helical" evidence="1">
    <location>
        <begin position="182"/>
        <end position="207"/>
    </location>
</feature>
<feature type="transmembrane region" description="Helical" evidence="1">
    <location>
        <begin position="155"/>
        <end position="176"/>
    </location>
</feature>
<dbReference type="InterPro" id="IPR011701">
    <property type="entry name" value="MFS"/>
</dbReference>
<feature type="transmembrane region" description="Helical" evidence="1">
    <location>
        <begin position="426"/>
        <end position="446"/>
    </location>
</feature>
<dbReference type="InterPro" id="IPR027197">
    <property type="entry name" value="SLC43A3"/>
</dbReference>
<dbReference type="GO" id="GO:0022857">
    <property type="term" value="F:transmembrane transporter activity"/>
    <property type="evidence" value="ECO:0007669"/>
    <property type="project" value="InterPro"/>
</dbReference>
<evidence type="ECO:0000313" key="2">
    <source>
        <dbReference type="EMBL" id="KAA3675599.1"/>
    </source>
</evidence>
<feature type="transmembrane region" description="Helical" evidence="1">
    <location>
        <begin position="18"/>
        <end position="36"/>
    </location>
</feature>
<organism evidence="2 3">
    <name type="scientific">Paragonimus westermani</name>
    <dbReference type="NCBI Taxonomy" id="34504"/>
    <lineage>
        <taxon>Eukaryota</taxon>
        <taxon>Metazoa</taxon>
        <taxon>Spiralia</taxon>
        <taxon>Lophotrochozoa</taxon>
        <taxon>Platyhelminthes</taxon>
        <taxon>Trematoda</taxon>
        <taxon>Digenea</taxon>
        <taxon>Plagiorchiida</taxon>
        <taxon>Troglotremata</taxon>
        <taxon>Troglotrematidae</taxon>
        <taxon>Paragonimus</taxon>
    </lineage>
</organism>
<dbReference type="Pfam" id="PF07690">
    <property type="entry name" value="MFS_1"/>
    <property type="match status" value="1"/>
</dbReference>
<feature type="transmembrane region" description="Helical" evidence="1">
    <location>
        <begin position="68"/>
        <end position="91"/>
    </location>
</feature>
<dbReference type="SUPFAM" id="SSF103473">
    <property type="entry name" value="MFS general substrate transporter"/>
    <property type="match status" value="1"/>
</dbReference>
<name>A0A5J4NJQ7_9TREM</name>
<dbReference type="PANTHER" id="PTHR20765:SF1">
    <property type="entry name" value="EQUILIBRATIVE NUCLEOBASE TRANSPORTER 1"/>
    <property type="match status" value="1"/>
</dbReference>
<dbReference type="Proteomes" id="UP000324629">
    <property type="component" value="Unassembled WGS sequence"/>
</dbReference>
<dbReference type="PANTHER" id="PTHR20765">
    <property type="entry name" value="SOLUTE CARRIER FAMILY 43 MEMBER 3-RELATED"/>
    <property type="match status" value="1"/>
</dbReference>
<accession>A0A5J4NJQ7</accession>
<feature type="transmembrane region" description="Helical" evidence="1">
    <location>
        <begin position="124"/>
        <end position="143"/>
    </location>
</feature>
<feature type="transmembrane region" description="Helical" evidence="1">
    <location>
        <begin position="268"/>
        <end position="291"/>
    </location>
</feature>
<keyword evidence="1" id="KW-0812">Transmembrane</keyword>
<dbReference type="InterPro" id="IPR036259">
    <property type="entry name" value="MFS_trans_sf"/>
</dbReference>
<sequence>MGICQHLDGLCHWRHQKWLILFAALFELLWFGGYHYGYNALVYPYKQLGVFAHMCNVTNQGCELQERMFHYAFIVWVVTQMCLITVTGILMDRVGLRVLKIIASFMYFAGTLMFAFLSAETGEMLFVAGILVALSTTSTLICDHQISSMFPKYRGLAISLMSGAFDSSTIVTFIISRTAEKIPLQISFLFIACCGLVFGILMALFGLTQWAPDMSRKVWTTSSKAQVEFTKGLIITENNEENTDAKPSVESHIQTILESRYTSLSRCICSWPFFLVTIWFMFGLLRFSYFLNQMSQQLTFVFGDDVDTINELRAVSSALLMCGLVISPISGAVLDVSRAVFNRKLQSKLQETKKETSCADEVYWIHLRAIAPAFLLMAVAAITFSLLNFVKTKPAFFVGFIFFVILRSLLFSASVNFVLIAFPQRYFGTLNGLVNTVGGIFSLLQYGMLELSPVSGNSLAVGIAVVLFVPPIIIFVKRH</sequence>
<feature type="transmembrane region" description="Helical" evidence="1">
    <location>
        <begin position="458"/>
        <end position="476"/>
    </location>
</feature>
<proteinExistence type="predicted"/>
<feature type="transmembrane region" description="Helical" evidence="1">
    <location>
        <begin position="98"/>
        <end position="118"/>
    </location>
</feature>
<dbReference type="Gene3D" id="1.20.1250.20">
    <property type="entry name" value="MFS general substrate transporter like domains"/>
    <property type="match status" value="1"/>
</dbReference>
<gene>
    <name evidence="2" type="ORF">DEA37_0006057</name>
</gene>
<keyword evidence="3" id="KW-1185">Reference proteome</keyword>
<dbReference type="AlphaFoldDB" id="A0A5J4NJQ7"/>
<protein>
    <submittedName>
        <fullName evidence="2">MFS transporter, LAT3 family, solute carrier family 43, member 3</fullName>
    </submittedName>
</protein>
<feature type="transmembrane region" description="Helical" evidence="1">
    <location>
        <begin position="396"/>
        <end position="419"/>
    </location>
</feature>
<comment type="caution">
    <text evidence="2">The sequence shown here is derived from an EMBL/GenBank/DDBJ whole genome shotgun (WGS) entry which is preliminary data.</text>
</comment>
<feature type="transmembrane region" description="Helical" evidence="1">
    <location>
        <begin position="318"/>
        <end position="341"/>
    </location>
</feature>
<keyword evidence="1" id="KW-1133">Transmembrane helix</keyword>
<evidence type="ECO:0000313" key="3">
    <source>
        <dbReference type="Proteomes" id="UP000324629"/>
    </source>
</evidence>
<reference evidence="2 3" key="1">
    <citation type="journal article" date="2019" name="Gigascience">
        <title>Whole-genome sequence of the oriental lung fluke Paragonimus westermani.</title>
        <authorList>
            <person name="Oey H."/>
            <person name="Zakrzewski M."/>
            <person name="Narain K."/>
            <person name="Devi K.R."/>
            <person name="Agatsuma T."/>
            <person name="Nawaratna S."/>
            <person name="Gobert G.N."/>
            <person name="Jones M.K."/>
            <person name="Ragan M.A."/>
            <person name="McManus D.P."/>
            <person name="Krause L."/>
        </authorList>
    </citation>
    <scope>NUCLEOTIDE SEQUENCE [LARGE SCALE GENOMIC DNA]</scope>
    <source>
        <strain evidence="2 3">IND2009</strain>
    </source>
</reference>
<keyword evidence="1" id="KW-0472">Membrane</keyword>